<feature type="transmembrane region" description="Helical" evidence="1">
    <location>
        <begin position="174"/>
        <end position="195"/>
    </location>
</feature>
<dbReference type="eggNOG" id="COG1238">
    <property type="taxonomic scope" value="Bacteria"/>
</dbReference>
<gene>
    <name evidence="2" type="ordered locus">BAnh1_11240</name>
</gene>
<dbReference type="OrthoDB" id="9810270at2"/>
<dbReference type="GO" id="GO:0005886">
    <property type="term" value="C:plasma membrane"/>
    <property type="evidence" value="ECO:0007669"/>
    <property type="project" value="TreeGrafter"/>
</dbReference>
<dbReference type="PANTHER" id="PTHR42709:SF11">
    <property type="entry name" value="DEDA FAMILY PROTEIN"/>
    <property type="match status" value="1"/>
</dbReference>
<accession>M1P040</accession>
<dbReference type="RefSeq" id="WP_015398495.1">
    <property type="nucleotide sequence ID" value="NC_020300.1"/>
</dbReference>
<feature type="transmembrane region" description="Helical" evidence="1">
    <location>
        <begin position="99"/>
        <end position="117"/>
    </location>
</feature>
<reference evidence="2 3" key="1">
    <citation type="journal article" date="2013" name="PLoS Genet.">
        <title>A gene transfer agent and a dynamic repertoire of secretion systems hold the keys to the explosive radiation of the emerging pathogen Bartonella.</title>
        <authorList>
            <person name="Guy L."/>
            <person name="Nystedt B."/>
            <person name="Toft C."/>
            <person name="Zaremba-Niedzwiedzka K."/>
            <person name="Berglund E.C."/>
            <person name="Granberg F."/>
            <person name="Naslund K."/>
            <person name="Eriksson A.S."/>
            <person name="Andersson S.G."/>
        </authorList>
    </citation>
    <scope>NUCLEOTIDE SEQUENCE [LARGE SCALE GENOMIC DNA]</scope>
    <source>
        <strain evidence="2 3">Aust/NH1</strain>
    </source>
</reference>
<dbReference type="PANTHER" id="PTHR42709">
    <property type="entry name" value="ALKALINE PHOSPHATASE LIKE PROTEIN"/>
    <property type="match status" value="1"/>
</dbReference>
<dbReference type="PATRIC" id="fig|1094489.3.peg.1378"/>
<feature type="transmembrane region" description="Helical" evidence="1">
    <location>
        <begin position="22"/>
        <end position="42"/>
    </location>
</feature>
<dbReference type="InterPro" id="IPR051311">
    <property type="entry name" value="DedA_domain"/>
</dbReference>
<dbReference type="HOGENOM" id="CLU_098634_1_0_5"/>
<keyword evidence="1" id="KW-0472">Membrane</keyword>
<protein>
    <submittedName>
        <fullName evidence="2">Putative membrane protein</fullName>
    </submittedName>
</protein>
<dbReference type="EMBL" id="CP003123">
    <property type="protein sequence ID" value="AGF74992.1"/>
    <property type="molecule type" value="Genomic_DNA"/>
</dbReference>
<keyword evidence="1" id="KW-1133">Transmembrane helix</keyword>
<keyword evidence="3" id="KW-1185">Reference proteome</keyword>
<dbReference type="STRING" id="1094489.BAnh1_11240"/>
<organism evidence="2 3">
    <name type="scientific">Bartonella australis (strain Aust/NH1)</name>
    <dbReference type="NCBI Taxonomy" id="1094489"/>
    <lineage>
        <taxon>Bacteria</taxon>
        <taxon>Pseudomonadati</taxon>
        <taxon>Pseudomonadota</taxon>
        <taxon>Alphaproteobacteria</taxon>
        <taxon>Hyphomicrobiales</taxon>
        <taxon>Bartonellaceae</taxon>
        <taxon>Bartonella</taxon>
    </lineage>
</organism>
<feature type="transmembrane region" description="Helical" evidence="1">
    <location>
        <begin position="129"/>
        <end position="154"/>
    </location>
</feature>
<keyword evidence="1" id="KW-0812">Transmembrane</keyword>
<name>M1P040_BARAA</name>
<proteinExistence type="predicted"/>
<evidence type="ECO:0000313" key="3">
    <source>
        <dbReference type="Proteomes" id="UP000011729"/>
    </source>
</evidence>
<dbReference type="Proteomes" id="UP000011729">
    <property type="component" value="Chromosome"/>
</dbReference>
<dbReference type="KEGG" id="baus:BAnh1_11240"/>
<feature type="transmembrane region" description="Helical" evidence="1">
    <location>
        <begin position="54"/>
        <end position="79"/>
    </location>
</feature>
<sequence>MVLSTLKRWAFSLAQQRAAPRWLSFVAFIESFICPIPTDILYIPMLLLRPKKAYCYALIATICSVLGGIVGWFIGHFAYNSLAKPILEFYGKYETMQTLQSDVTLKFFVILLIISGFSHIPPIKIATLLAGAVGVPLWLFVTVSICARGSRFYLFAWLAKRFGHQITNFVSRHFKWTILAGCVILLLAYTILFHFEKSKLLLL</sequence>
<dbReference type="AlphaFoldDB" id="M1P040"/>
<evidence type="ECO:0000256" key="1">
    <source>
        <dbReference type="SAM" id="Phobius"/>
    </source>
</evidence>
<evidence type="ECO:0000313" key="2">
    <source>
        <dbReference type="EMBL" id="AGF74992.1"/>
    </source>
</evidence>